<protein>
    <recommendedName>
        <fullName evidence="1">Metallo-beta-lactamase domain-containing protein</fullName>
    </recommendedName>
</protein>
<dbReference type="SUPFAM" id="SSF56281">
    <property type="entry name" value="Metallo-hydrolase/oxidoreductase"/>
    <property type="match status" value="1"/>
</dbReference>
<dbReference type="InterPro" id="IPR050855">
    <property type="entry name" value="NDM-1-like"/>
</dbReference>
<accession>A0A170PQL9</accession>
<evidence type="ECO:0000313" key="2">
    <source>
        <dbReference type="EMBL" id="CUS50224.1"/>
    </source>
</evidence>
<dbReference type="InterPro" id="IPR001279">
    <property type="entry name" value="Metallo-B-lactamas"/>
</dbReference>
<feature type="domain" description="Metallo-beta-lactamase" evidence="1">
    <location>
        <begin position="35"/>
        <end position="223"/>
    </location>
</feature>
<dbReference type="PANTHER" id="PTHR42951:SF4">
    <property type="entry name" value="ACYL-COENZYME A THIOESTERASE MBLAC2"/>
    <property type="match status" value="1"/>
</dbReference>
<dbReference type="PANTHER" id="PTHR42951">
    <property type="entry name" value="METALLO-BETA-LACTAMASE DOMAIN-CONTAINING"/>
    <property type="match status" value="1"/>
</dbReference>
<sequence>MNHTITIAGDDWYELISLGDGISLIRERYVADWLRCNIWHIQGKHQDLLIDSGLGLRPLKPEIARLSSRPVVAVMSHCHFDHIGSCHEFDRRLGHHACSEVYQDPMPPEMQIDAFIRAETFKALPHDQFEVSSFQITPAPLTGYLDDGDYIDLGNRVLRILHLPGHSPDSIALLDETNQILFSGDVIYNGDLFDTLYHSDRDAYKESLERLRSIPIKTVHGGHDASFDQNRMIEIIDNYLDGGGRLGDPYAWVNAKM</sequence>
<reference evidence="2" key="1">
    <citation type="submission" date="2015-10" db="EMBL/GenBank/DDBJ databases">
        <authorList>
            <person name="Gilbert D.G."/>
        </authorList>
    </citation>
    <scope>NUCLEOTIDE SEQUENCE</scope>
</reference>
<organism evidence="2">
    <name type="scientific">hydrothermal vent metagenome</name>
    <dbReference type="NCBI Taxonomy" id="652676"/>
    <lineage>
        <taxon>unclassified sequences</taxon>
        <taxon>metagenomes</taxon>
        <taxon>ecological metagenomes</taxon>
    </lineage>
</organism>
<name>A0A170PQL9_9ZZZZ</name>
<dbReference type="Gene3D" id="3.60.15.10">
    <property type="entry name" value="Ribonuclease Z/Hydroxyacylglutathione hydrolase-like"/>
    <property type="match status" value="1"/>
</dbReference>
<proteinExistence type="predicted"/>
<evidence type="ECO:0000259" key="1">
    <source>
        <dbReference type="SMART" id="SM00849"/>
    </source>
</evidence>
<gene>
    <name evidence="2" type="ORF">MGWOODY_XGa1676</name>
</gene>
<dbReference type="InterPro" id="IPR036866">
    <property type="entry name" value="RibonucZ/Hydroxyglut_hydro"/>
</dbReference>
<dbReference type="AlphaFoldDB" id="A0A170PQL9"/>
<dbReference type="EMBL" id="CZRL01000013">
    <property type="protein sequence ID" value="CUS50224.1"/>
    <property type="molecule type" value="Genomic_DNA"/>
</dbReference>
<dbReference type="Pfam" id="PF00753">
    <property type="entry name" value="Lactamase_B"/>
    <property type="match status" value="1"/>
</dbReference>
<dbReference type="SMART" id="SM00849">
    <property type="entry name" value="Lactamase_B"/>
    <property type="match status" value="1"/>
</dbReference>